<dbReference type="EMBL" id="ANOG01000579">
    <property type="protein sequence ID" value="EMI19052.1"/>
    <property type="molecule type" value="Genomic_DNA"/>
</dbReference>
<dbReference type="Pfam" id="PF07587">
    <property type="entry name" value="PSD1"/>
    <property type="match status" value="1"/>
</dbReference>
<feature type="coiled-coil region" evidence="1">
    <location>
        <begin position="413"/>
        <end position="462"/>
    </location>
</feature>
<dbReference type="Pfam" id="PF07583">
    <property type="entry name" value="PSCyt2"/>
    <property type="match status" value="1"/>
</dbReference>
<evidence type="ECO:0000313" key="6">
    <source>
        <dbReference type="EMBL" id="EMI19052.1"/>
    </source>
</evidence>
<comment type="caution">
    <text evidence="6">The sequence shown here is derived from an EMBL/GenBank/DDBJ whole genome shotgun (WGS) entry which is preliminary data.</text>
</comment>
<keyword evidence="2" id="KW-0732">Signal</keyword>
<organism evidence="6 7">
    <name type="scientific">Rhodopirellula maiorica SM1</name>
    <dbReference type="NCBI Taxonomy" id="1265738"/>
    <lineage>
        <taxon>Bacteria</taxon>
        <taxon>Pseudomonadati</taxon>
        <taxon>Planctomycetota</taxon>
        <taxon>Planctomycetia</taxon>
        <taxon>Pirellulales</taxon>
        <taxon>Pirellulaceae</taxon>
        <taxon>Novipirellula</taxon>
    </lineage>
</organism>
<gene>
    <name evidence="6" type="ORF">RMSM_04015</name>
</gene>
<reference evidence="6 7" key="1">
    <citation type="journal article" date="2013" name="Mar. Genomics">
        <title>Expression of sulfatases in Rhodopirellula baltica and the diversity of sulfatases in the genus Rhodopirellula.</title>
        <authorList>
            <person name="Wegner C.E."/>
            <person name="Richter-Heitmann T."/>
            <person name="Klindworth A."/>
            <person name="Klockow C."/>
            <person name="Richter M."/>
            <person name="Achstetter T."/>
            <person name="Glockner F.O."/>
            <person name="Harder J."/>
        </authorList>
    </citation>
    <scope>NUCLEOTIDE SEQUENCE [LARGE SCALE GENOMIC DNA]</scope>
    <source>
        <strain evidence="6 7">SM1</strain>
    </source>
</reference>
<evidence type="ECO:0000259" key="5">
    <source>
        <dbReference type="Pfam" id="PF07635"/>
    </source>
</evidence>
<evidence type="ECO:0000256" key="1">
    <source>
        <dbReference type="SAM" id="Coils"/>
    </source>
</evidence>
<dbReference type="InterPro" id="IPR011444">
    <property type="entry name" value="DUF1549"/>
</dbReference>
<feature type="chain" id="PRO_5004071005" evidence="2">
    <location>
        <begin position="28"/>
        <end position="792"/>
    </location>
</feature>
<feature type="domain" description="Cytochrome C Planctomycete-type" evidence="5">
    <location>
        <begin position="57"/>
        <end position="114"/>
    </location>
</feature>
<sequence length="792" mass="88423">MRPLLSILALSHCLLFSGLLLVAPLDAADIVDGTTSFPPEQIEFFESEIRPLLVQHCFDCHSTDALEVEAGLYVDSREGMLHGGESGAAVVPGQPSESLLIQSVNYEASEMPPDRKLDPQQIEALTRWVEIGAPWPQVTASPGVPIATGTDWSTFDWDTARQSHWAWQSVQRPKIPMVDPKLVVNPIDNFVVARRAAAGLDAAAIAEPEILARRIYIDLIGVPPTSTQVQSFAASAAMNRQNAVETLVDELLASPMYGQRWGRHWLDVARYSDGRGGFLDNKPLDAAWRYRDWVVDVLNQDMPINEFICLQIAGDQSGEFSDSIATGFFALGPTYRSDGGDPDSVAQAKGETLDDRIDTLTRGLLGITGACARCHDHKFDPIPQQDYYSLAGIFNNTAVRDLPLATNDVVKRFNDHKNKVNELQKQLNQLNKKVKDEKRDATAEEQMQQDELQATLAELKQDAPPGYDVAHTLHDTGNGDMKVALRGNLRRTGDVAPRRFLRLLSGKEPTRFTSGSGRAELAAAIIDPQNPLTVRVFVNRVWMHHFGAGLVRTPSNFGTLGEAPTHPELLDWLADEFVAGGWSLKSLHRQIMTSATYQLSSEFDEQSFAADGDNRLLWRMSPRRMDVEAWRDSLLAVTGELDTTTGGPSLADVTQNKRRTLYAKVSRNGDVFESDRFLRRFDFPLMRATVAQRPSSIVPQQYLFLMNSRFMVERAKSLVTLLASECESDAARIEYAYRWLYNRSPEPMELELGLEFVSGHESDRHSEGDSPLSRWDRYAQVLLSSNEFMFVR</sequence>
<feature type="domain" description="DUF1549" evidence="3">
    <location>
        <begin position="186"/>
        <end position="397"/>
    </location>
</feature>
<feature type="domain" description="DUF1553" evidence="4">
    <location>
        <begin position="517"/>
        <end position="756"/>
    </location>
</feature>
<evidence type="ECO:0000313" key="7">
    <source>
        <dbReference type="Proteomes" id="UP000011991"/>
    </source>
</evidence>
<dbReference type="OrthoDB" id="127107at2"/>
<dbReference type="InterPro" id="IPR011429">
    <property type="entry name" value="Cyt_c_Planctomycete-type"/>
</dbReference>
<keyword evidence="7" id="KW-1185">Reference proteome</keyword>
<dbReference type="RefSeq" id="WP_008699563.1">
    <property type="nucleotide sequence ID" value="NZ_ANOG01000579.1"/>
</dbReference>
<keyword evidence="1" id="KW-0175">Coiled coil</keyword>
<dbReference type="PANTHER" id="PTHR35889">
    <property type="entry name" value="CYCLOINULO-OLIGOSACCHARIDE FRUCTANOTRANSFERASE-RELATED"/>
    <property type="match status" value="1"/>
</dbReference>
<dbReference type="InterPro" id="IPR022655">
    <property type="entry name" value="DUF1553"/>
</dbReference>
<protein>
    <submittedName>
        <fullName evidence="6">Secreted protein containing DUF1549</fullName>
    </submittedName>
</protein>
<name>M5RUI1_9BACT</name>
<feature type="signal peptide" evidence="2">
    <location>
        <begin position="1"/>
        <end position="27"/>
    </location>
</feature>
<evidence type="ECO:0000259" key="4">
    <source>
        <dbReference type="Pfam" id="PF07587"/>
    </source>
</evidence>
<dbReference type="Proteomes" id="UP000011991">
    <property type="component" value="Unassembled WGS sequence"/>
</dbReference>
<dbReference type="PANTHER" id="PTHR35889:SF3">
    <property type="entry name" value="F-BOX DOMAIN-CONTAINING PROTEIN"/>
    <property type="match status" value="1"/>
</dbReference>
<dbReference type="PATRIC" id="fig|1265738.3.peg.4018"/>
<dbReference type="AlphaFoldDB" id="M5RUI1"/>
<dbReference type="Pfam" id="PF07635">
    <property type="entry name" value="PSCyt1"/>
    <property type="match status" value="1"/>
</dbReference>
<accession>M5RUI1</accession>
<evidence type="ECO:0000256" key="2">
    <source>
        <dbReference type="SAM" id="SignalP"/>
    </source>
</evidence>
<proteinExistence type="predicted"/>
<evidence type="ECO:0000259" key="3">
    <source>
        <dbReference type="Pfam" id="PF07583"/>
    </source>
</evidence>